<dbReference type="Proteomes" id="UP000077134">
    <property type="component" value="Unassembled WGS sequence"/>
</dbReference>
<feature type="signal peptide" evidence="1">
    <location>
        <begin position="1"/>
        <end position="26"/>
    </location>
</feature>
<keyword evidence="3" id="KW-1185">Reference proteome</keyword>
<reference evidence="2 3" key="1">
    <citation type="submission" date="2016-02" db="EMBL/GenBank/DDBJ databases">
        <title>Paenibacillus sp. LPB0068, isolated from Crassostrea gigas.</title>
        <authorList>
            <person name="Shin S.-K."/>
            <person name="Yi H."/>
        </authorList>
    </citation>
    <scope>NUCLEOTIDE SEQUENCE [LARGE SCALE GENOMIC DNA]</scope>
    <source>
        <strain evidence="2 3">LPB0068</strain>
    </source>
</reference>
<comment type="caution">
    <text evidence="2">The sequence shown here is derived from an EMBL/GenBank/DDBJ whole genome shotgun (WGS) entry which is preliminary data.</text>
</comment>
<evidence type="ECO:0000313" key="3">
    <source>
        <dbReference type="Proteomes" id="UP000077134"/>
    </source>
</evidence>
<gene>
    <name evidence="2" type="ORF">PNBC_16770</name>
</gene>
<name>A0A167BX58_9BACL</name>
<sequence length="271" mass="30553">MTMMTRLSMLLLICICLTVFPTSVLAASFELTPTAKNNFDKIVSSTTSAKATTLNTRYSNVLELQQQSIDWDKKIKDLHYTNEETVIVLKKQIQRIDEDKINKLQTQVTQTKERYKTLFSAYEALNLQKAAAKKLTNKELYKLLQSQSETMEIAVQLARADIRNKTDQLTSAKMVTASTKKTLRGKLDEITPLKVQIKAAKSSASSYQKKFTAETSTLKKSIKDGSVDPTLSSLGLLVTHIQRVIEYKQNVWTIEQKIAAITQKVKVQIPS</sequence>
<proteinExistence type="predicted"/>
<dbReference type="AlphaFoldDB" id="A0A167BX58"/>
<keyword evidence="1" id="KW-0732">Signal</keyword>
<evidence type="ECO:0000256" key="1">
    <source>
        <dbReference type="SAM" id="SignalP"/>
    </source>
</evidence>
<dbReference type="EMBL" id="LSFN01000035">
    <property type="protein sequence ID" value="OAB72542.1"/>
    <property type="molecule type" value="Genomic_DNA"/>
</dbReference>
<feature type="chain" id="PRO_5007884449" evidence="1">
    <location>
        <begin position="27"/>
        <end position="271"/>
    </location>
</feature>
<protein>
    <submittedName>
        <fullName evidence="2">Uncharacterized protein</fullName>
    </submittedName>
</protein>
<accession>A0A167BX58</accession>
<evidence type="ECO:0000313" key="2">
    <source>
        <dbReference type="EMBL" id="OAB72542.1"/>
    </source>
</evidence>
<dbReference type="KEGG" id="pcx:LPB68_10325"/>
<organism evidence="2 3">
    <name type="scientific">Paenibacillus crassostreae</name>
    <dbReference type="NCBI Taxonomy" id="1763538"/>
    <lineage>
        <taxon>Bacteria</taxon>
        <taxon>Bacillati</taxon>
        <taxon>Bacillota</taxon>
        <taxon>Bacilli</taxon>
        <taxon>Bacillales</taxon>
        <taxon>Paenibacillaceae</taxon>
        <taxon>Paenibacillus</taxon>
    </lineage>
</organism>